<evidence type="ECO:0000259" key="1">
    <source>
        <dbReference type="Pfam" id="PF15919"/>
    </source>
</evidence>
<dbReference type="AlphaFoldDB" id="A0A2T1GHR8"/>
<dbReference type="PANTHER" id="PTHR34504:SF2">
    <property type="entry name" value="UPF0150 PROTEIN SSL0259"/>
    <property type="match status" value="1"/>
</dbReference>
<gene>
    <name evidence="2" type="ORF">C7B77_09005</name>
</gene>
<proteinExistence type="predicted"/>
<evidence type="ECO:0000313" key="3">
    <source>
        <dbReference type="Proteomes" id="UP000238937"/>
    </source>
</evidence>
<dbReference type="SUPFAM" id="SSF143100">
    <property type="entry name" value="TTHA1013/TTHA0281-like"/>
    <property type="match status" value="1"/>
</dbReference>
<dbReference type="RefSeq" id="WP_106303087.1">
    <property type="nucleotide sequence ID" value="NZ_PVWO01000084.1"/>
</dbReference>
<dbReference type="OrthoDB" id="5419659at2"/>
<organism evidence="2 3">
    <name type="scientific">Chamaesiphon polymorphus CCALA 037</name>
    <dbReference type="NCBI Taxonomy" id="2107692"/>
    <lineage>
        <taxon>Bacteria</taxon>
        <taxon>Bacillati</taxon>
        <taxon>Cyanobacteriota</taxon>
        <taxon>Cyanophyceae</taxon>
        <taxon>Gomontiellales</taxon>
        <taxon>Chamaesiphonaceae</taxon>
        <taxon>Chamaesiphon</taxon>
    </lineage>
</organism>
<dbReference type="InterPro" id="IPR035069">
    <property type="entry name" value="TTHA1013/TTHA0281-like"/>
</dbReference>
<dbReference type="PANTHER" id="PTHR34504">
    <property type="entry name" value="ANTITOXIN HICB"/>
    <property type="match status" value="1"/>
</dbReference>
<dbReference type="EMBL" id="PVWO01000084">
    <property type="protein sequence ID" value="PSB57258.1"/>
    <property type="molecule type" value="Genomic_DNA"/>
</dbReference>
<dbReference type="Pfam" id="PF15919">
    <property type="entry name" value="HicB_lk_antitox"/>
    <property type="match status" value="1"/>
</dbReference>
<reference evidence="2 3" key="1">
    <citation type="submission" date="2018-03" db="EMBL/GenBank/DDBJ databases">
        <title>The ancient ancestry and fast evolution of plastids.</title>
        <authorList>
            <person name="Moore K.R."/>
            <person name="Magnabosco C."/>
            <person name="Momper L."/>
            <person name="Gold D.A."/>
            <person name="Bosak T."/>
            <person name="Fournier G.P."/>
        </authorList>
    </citation>
    <scope>NUCLEOTIDE SEQUENCE [LARGE SCALE GENOMIC DNA]</scope>
    <source>
        <strain evidence="2 3">CCALA 037</strain>
    </source>
</reference>
<evidence type="ECO:0000313" key="2">
    <source>
        <dbReference type="EMBL" id="PSB57258.1"/>
    </source>
</evidence>
<sequence length="77" mass="8561">MISAVELRTLADYLNLKYPITLHADPDGGYVAEIKDLPGCLTQGETIEATLENINEARELWLETVYELGKTIPLPSE</sequence>
<dbReference type="InterPro" id="IPR051404">
    <property type="entry name" value="TA_system_antitoxin"/>
</dbReference>
<dbReference type="Gene3D" id="3.30.160.250">
    <property type="match status" value="1"/>
</dbReference>
<name>A0A2T1GHR8_9CYAN</name>
<accession>A0A2T1GHR8</accession>
<feature type="domain" description="HicB-like antitoxin of toxin-antitoxin system" evidence="1">
    <location>
        <begin position="18"/>
        <end position="76"/>
    </location>
</feature>
<comment type="caution">
    <text evidence="2">The sequence shown here is derived from an EMBL/GenBank/DDBJ whole genome shotgun (WGS) entry which is preliminary data.</text>
</comment>
<dbReference type="Proteomes" id="UP000238937">
    <property type="component" value="Unassembled WGS sequence"/>
</dbReference>
<protein>
    <recommendedName>
        <fullName evidence="1">HicB-like antitoxin of toxin-antitoxin system domain-containing protein</fullName>
    </recommendedName>
</protein>
<keyword evidence="3" id="KW-1185">Reference proteome</keyword>
<dbReference type="InterPro" id="IPR031807">
    <property type="entry name" value="HicB-like"/>
</dbReference>